<accession>A0A8S1D0K2</accession>
<dbReference type="Proteomes" id="UP000494165">
    <property type="component" value="Unassembled WGS sequence"/>
</dbReference>
<dbReference type="PROSITE" id="PS01079">
    <property type="entry name" value="MOCF_BIOSYNTHESIS_2"/>
    <property type="match status" value="1"/>
</dbReference>
<keyword evidence="8" id="KW-0547">Nucleotide-binding</keyword>
<evidence type="ECO:0000256" key="1">
    <source>
        <dbReference type="ARBA" id="ARBA00001946"/>
    </source>
</evidence>
<comment type="cofactor">
    <cofactor evidence="1 13">
        <name>Mg(2+)</name>
        <dbReference type="ChEBI" id="CHEBI:18420"/>
    </cofactor>
</comment>
<dbReference type="CDD" id="cd00887">
    <property type="entry name" value="MoeA"/>
    <property type="match status" value="1"/>
</dbReference>
<gene>
    <name evidence="15" type="ORF">CLODIP_2_CD04583</name>
</gene>
<keyword evidence="16" id="KW-1185">Reference proteome</keyword>
<dbReference type="GO" id="GO:0046872">
    <property type="term" value="F:metal ion binding"/>
    <property type="evidence" value="ECO:0007669"/>
    <property type="project" value="UniProtKB-UniRule"/>
</dbReference>
<dbReference type="SUPFAM" id="SSF63867">
    <property type="entry name" value="MoeA C-terminal domain-like"/>
    <property type="match status" value="1"/>
</dbReference>
<feature type="domain" description="MoaB/Mog" evidence="14">
    <location>
        <begin position="379"/>
        <end position="523"/>
    </location>
</feature>
<name>A0A8S1D0K2_9INSE</name>
<dbReference type="EMBL" id="CADEPI010000089">
    <property type="protein sequence ID" value="CAB3373762.1"/>
    <property type="molecule type" value="Genomic_DNA"/>
</dbReference>
<evidence type="ECO:0000256" key="12">
    <source>
        <dbReference type="ARBA" id="ARBA00023268"/>
    </source>
</evidence>
<dbReference type="GO" id="GO:0030425">
    <property type="term" value="C:dendrite"/>
    <property type="evidence" value="ECO:0007669"/>
    <property type="project" value="TreeGrafter"/>
</dbReference>
<dbReference type="GO" id="GO:0005829">
    <property type="term" value="C:cytosol"/>
    <property type="evidence" value="ECO:0007669"/>
    <property type="project" value="TreeGrafter"/>
</dbReference>
<dbReference type="GO" id="GO:0007529">
    <property type="term" value="P:establishment of synaptic specificity at neuromuscular junction"/>
    <property type="evidence" value="ECO:0007669"/>
    <property type="project" value="TreeGrafter"/>
</dbReference>
<proteinExistence type="inferred from homology"/>
<evidence type="ECO:0000256" key="10">
    <source>
        <dbReference type="ARBA" id="ARBA00022842"/>
    </source>
</evidence>
<evidence type="ECO:0000256" key="13">
    <source>
        <dbReference type="RuleBase" id="RU365090"/>
    </source>
</evidence>
<comment type="catalytic activity">
    <reaction evidence="13">
        <text>molybdopterin + ATP + H(+) = adenylyl-molybdopterin + diphosphate</text>
        <dbReference type="Rhea" id="RHEA:31331"/>
        <dbReference type="ChEBI" id="CHEBI:15378"/>
        <dbReference type="ChEBI" id="CHEBI:30616"/>
        <dbReference type="ChEBI" id="CHEBI:33019"/>
        <dbReference type="ChEBI" id="CHEBI:58698"/>
        <dbReference type="ChEBI" id="CHEBI:62727"/>
    </reaction>
</comment>
<dbReference type="NCBIfam" id="NF045515">
    <property type="entry name" value="Glp_gephyrin"/>
    <property type="match status" value="1"/>
</dbReference>
<evidence type="ECO:0000256" key="11">
    <source>
        <dbReference type="ARBA" id="ARBA00023150"/>
    </source>
</evidence>
<dbReference type="InterPro" id="IPR038987">
    <property type="entry name" value="MoeA-like"/>
</dbReference>
<dbReference type="Gene3D" id="2.170.190.11">
    <property type="entry name" value="Molybdopterin biosynthesis moea protein, domain 3"/>
    <property type="match status" value="1"/>
</dbReference>
<dbReference type="AlphaFoldDB" id="A0A8S1D0K2"/>
<evidence type="ECO:0000313" key="15">
    <source>
        <dbReference type="EMBL" id="CAB3373762.1"/>
    </source>
</evidence>
<dbReference type="SUPFAM" id="SSF53218">
    <property type="entry name" value="Molybdenum cofactor biosynthesis proteins"/>
    <property type="match status" value="2"/>
</dbReference>
<dbReference type="InterPro" id="IPR001453">
    <property type="entry name" value="MoaB/Mog_dom"/>
</dbReference>
<dbReference type="GO" id="GO:0098970">
    <property type="term" value="P:postsynaptic neurotransmitter receptor diffusion trapping"/>
    <property type="evidence" value="ECO:0007669"/>
    <property type="project" value="TreeGrafter"/>
</dbReference>
<dbReference type="Gene3D" id="2.40.340.10">
    <property type="entry name" value="MoeA, C-terminal, domain IV"/>
    <property type="match status" value="1"/>
</dbReference>
<protein>
    <recommendedName>
        <fullName evidence="14">MoaB/Mog domain-containing protein</fullName>
    </recommendedName>
</protein>
<dbReference type="InterPro" id="IPR008284">
    <property type="entry name" value="MoCF_biosynth_CS"/>
</dbReference>
<comment type="pathway">
    <text evidence="2 13">Cofactor biosynthesis; molybdopterin biosynthesis.</text>
</comment>
<dbReference type="NCBIfam" id="TIGR00177">
    <property type="entry name" value="molyb_syn"/>
    <property type="match status" value="2"/>
</dbReference>
<evidence type="ECO:0000313" key="16">
    <source>
        <dbReference type="Proteomes" id="UP000494165"/>
    </source>
</evidence>
<dbReference type="SMART" id="SM00852">
    <property type="entry name" value="MoCF_biosynth"/>
    <property type="match status" value="2"/>
</dbReference>
<dbReference type="Pfam" id="PF00994">
    <property type="entry name" value="MoCF_biosynth"/>
    <property type="match status" value="2"/>
</dbReference>
<dbReference type="PANTHER" id="PTHR10192:SF5">
    <property type="entry name" value="GEPHYRIN"/>
    <property type="match status" value="1"/>
</dbReference>
<evidence type="ECO:0000256" key="9">
    <source>
        <dbReference type="ARBA" id="ARBA00022840"/>
    </source>
</evidence>
<dbReference type="GO" id="GO:0061599">
    <property type="term" value="F:molybdopterin molybdotransferase activity"/>
    <property type="evidence" value="ECO:0007669"/>
    <property type="project" value="UniProtKB-UniRule"/>
</dbReference>
<dbReference type="PANTHER" id="PTHR10192">
    <property type="entry name" value="MOLYBDOPTERIN BIOSYNTHESIS PROTEIN"/>
    <property type="match status" value="1"/>
</dbReference>
<keyword evidence="10 13" id="KW-0460">Magnesium</keyword>
<dbReference type="OrthoDB" id="4349954at2759"/>
<evidence type="ECO:0000256" key="7">
    <source>
        <dbReference type="ARBA" id="ARBA00022723"/>
    </source>
</evidence>
<comment type="similarity">
    <text evidence="13">Belongs to the MoeA family.</text>
</comment>
<comment type="function">
    <text evidence="13">Catalyzes two steps in the biosynthesis of the molybdenum cofactor. In the first step, molybdopterin is adenylated. Subsequently, molybdate is inserted into adenylated molybdopterin and AMP is released.</text>
</comment>
<dbReference type="GO" id="GO:0072579">
    <property type="term" value="P:glycine receptor clustering"/>
    <property type="evidence" value="ECO:0007669"/>
    <property type="project" value="TreeGrafter"/>
</dbReference>
<dbReference type="InterPro" id="IPR036135">
    <property type="entry name" value="MoeA_linker/N_sf"/>
</dbReference>
<evidence type="ECO:0000256" key="6">
    <source>
        <dbReference type="ARBA" id="ARBA00022679"/>
    </source>
</evidence>
<dbReference type="GO" id="GO:0099634">
    <property type="term" value="C:postsynaptic specialization membrane"/>
    <property type="evidence" value="ECO:0007669"/>
    <property type="project" value="GOC"/>
</dbReference>
<evidence type="ECO:0000256" key="4">
    <source>
        <dbReference type="ARBA" id="ARBA00008339"/>
    </source>
</evidence>
<keyword evidence="11 13" id="KW-0501">Molybdenum cofactor biosynthesis</keyword>
<evidence type="ECO:0000256" key="8">
    <source>
        <dbReference type="ARBA" id="ARBA00022741"/>
    </source>
</evidence>
<evidence type="ECO:0000256" key="3">
    <source>
        <dbReference type="ARBA" id="ARBA00007589"/>
    </source>
</evidence>
<dbReference type="InterPro" id="IPR005111">
    <property type="entry name" value="MoeA_C_domain_IV"/>
</dbReference>
<dbReference type="InterPro" id="IPR005110">
    <property type="entry name" value="MoeA_linker/N"/>
</dbReference>
<dbReference type="FunFam" id="3.40.980.10:FF:000002">
    <property type="entry name" value="Molybdopterin molybdenumtransferase"/>
    <property type="match status" value="1"/>
</dbReference>
<evidence type="ECO:0000256" key="2">
    <source>
        <dbReference type="ARBA" id="ARBA00005046"/>
    </source>
</evidence>
<dbReference type="GO" id="GO:0005524">
    <property type="term" value="F:ATP binding"/>
    <property type="evidence" value="ECO:0007669"/>
    <property type="project" value="UniProtKB-UniRule"/>
</dbReference>
<comment type="catalytic activity">
    <reaction evidence="13">
        <text>adenylyl-molybdopterin + molybdate = Mo-molybdopterin + AMP + H(+)</text>
        <dbReference type="Rhea" id="RHEA:35047"/>
        <dbReference type="ChEBI" id="CHEBI:15378"/>
        <dbReference type="ChEBI" id="CHEBI:36264"/>
        <dbReference type="ChEBI" id="CHEBI:62727"/>
        <dbReference type="ChEBI" id="CHEBI:71302"/>
        <dbReference type="ChEBI" id="CHEBI:456215"/>
    </reaction>
</comment>
<organism evidence="15 16">
    <name type="scientific">Cloeon dipterum</name>
    <dbReference type="NCBI Taxonomy" id="197152"/>
    <lineage>
        <taxon>Eukaryota</taxon>
        <taxon>Metazoa</taxon>
        <taxon>Ecdysozoa</taxon>
        <taxon>Arthropoda</taxon>
        <taxon>Hexapoda</taxon>
        <taxon>Insecta</taxon>
        <taxon>Pterygota</taxon>
        <taxon>Palaeoptera</taxon>
        <taxon>Ephemeroptera</taxon>
        <taxon>Pisciforma</taxon>
        <taxon>Baetidae</taxon>
        <taxon>Cloeon</taxon>
    </lineage>
</organism>
<keyword evidence="5 13" id="KW-0500">Molybdenum</keyword>
<comment type="similarity">
    <text evidence="4">In the C-terminal section; belongs to the MoeA family.</text>
</comment>
<evidence type="ECO:0000256" key="5">
    <source>
        <dbReference type="ARBA" id="ARBA00022505"/>
    </source>
</evidence>
<dbReference type="InterPro" id="IPR036688">
    <property type="entry name" value="MoeA_C_domain_IV_sf"/>
</dbReference>
<dbReference type="FunFam" id="2.170.190.11:FF:000001">
    <property type="entry name" value="Molybdopterin molybdenumtransferase"/>
    <property type="match status" value="1"/>
</dbReference>
<dbReference type="Pfam" id="PF03454">
    <property type="entry name" value="MoeA_C"/>
    <property type="match status" value="1"/>
</dbReference>
<dbReference type="PROSITE" id="PS01078">
    <property type="entry name" value="MOCF_BIOSYNTHESIS_1"/>
    <property type="match status" value="1"/>
</dbReference>
<keyword evidence="12" id="KW-0511">Multifunctional enzyme</keyword>
<comment type="caution">
    <text evidence="15">The sequence shown here is derived from an EMBL/GenBank/DDBJ whole genome shotgun (WGS) entry which is preliminary data.</text>
</comment>
<feature type="domain" description="MoaB/Mog" evidence="14">
    <location>
        <begin position="5"/>
        <end position="152"/>
    </location>
</feature>
<keyword evidence="7 13" id="KW-0479">Metal-binding</keyword>
<dbReference type="GO" id="GO:0006777">
    <property type="term" value="P:Mo-molybdopterin cofactor biosynthetic process"/>
    <property type="evidence" value="ECO:0007669"/>
    <property type="project" value="UniProtKB-UniRule"/>
</dbReference>
<dbReference type="GO" id="GO:0097112">
    <property type="term" value="P:gamma-aminobutyric acid receptor clustering"/>
    <property type="evidence" value="ECO:0007669"/>
    <property type="project" value="TreeGrafter"/>
</dbReference>
<dbReference type="Gene3D" id="3.40.980.10">
    <property type="entry name" value="MoaB/Mog-like domain"/>
    <property type="match status" value="2"/>
</dbReference>
<dbReference type="GO" id="GO:0061598">
    <property type="term" value="F:molybdopterin adenylyltransferase activity"/>
    <property type="evidence" value="ECO:0007669"/>
    <property type="project" value="UniProtKB-UniRule"/>
</dbReference>
<sequence>MIRCGVLTVSDRCSAGEAEDKSGPALIKLLEGQKKHQYTIEQAKVIPDEKSQIEAVLKHWSDDLHLDLVLTTGGTGFAPRDVTPEATKSVLDSEAPGIVIAMMTASLSITPMAMLSRAAAGVRGQTLIVNLPGSPKGASENAETALKAIPHAVALLKGDIKNVEKVHQKLHCGCSHEPEHVGDVTKVAHRPRKSPYPMISVDAALKIIYTEVESLQKAFKMPIHLALGCIAAEDAVSLCNIPPYAASVKDGYAVLSADGTGERKVVGDVLAGGNLQMKSIQPGECLRITTGAAVCGGADAVVQVEDTELLLSTPDGKEELKINIMDAPRQGQDIRPVGSDLAVGQVVVEKGNKIGPAQVGALASAGVKQIVTYERPKIAVLSTGDEIQDISSSSPGPFVIYDSNRPTLIALLTQQGFQVEDLGIALDDQDAIAETLKKGFASADVVISSGGVSMGEKDFLKHILITKFQAKIHFGRVNMKPGKPTTFATCDFKGQKKLVFALPGNPVSATVTCHLFALPALRAMSGFSSGYSREITVQLAETIVLDSRPEYCRAVLERAPVPTKTVPVAHLTGNQISSRLLSLQSGSVLIELPGGTKEKGTLQRGELVKALLIE</sequence>
<dbReference type="InterPro" id="IPR036425">
    <property type="entry name" value="MoaB/Mog-like_dom_sf"/>
</dbReference>
<reference evidence="15 16" key="1">
    <citation type="submission" date="2020-04" db="EMBL/GenBank/DDBJ databases">
        <authorList>
            <person name="Alioto T."/>
            <person name="Alioto T."/>
            <person name="Gomez Garrido J."/>
        </authorList>
    </citation>
    <scope>NUCLEOTIDE SEQUENCE [LARGE SCALE GENOMIC DNA]</scope>
</reference>
<dbReference type="CDD" id="cd00886">
    <property type="entry name" value="MogA_MoaB"/>
    <property type="match status" value="1"/>
</dbReference>
<comment type="similarity">
    <text evidence="3">In the N-terminal section; belongs to the MoaB/Mog family.</text>
</comment>
<keyword evidence="9" id="KW-0067">ATP-binding</keyword>
<dbReference type="SUPFAM" id="SSF63882">
    <property type="entry name" value="MoeA N-terminal region -like"/>
    <property type="match status" value="1"/>
</dbReference>
<dbReference type="FunFam" id="3.40.980.10:FF:000001">
    <property type="entry name" value="Molybdopterin molybdenumtransferase"/>
    <property type="match status" value="1"/>
</dbReference>
<keyword evidence="6 13" id="KW-0808">Transferase</keyword>
<dbReference type="Pfam" id="PF03453">
    <property type="entry name" value="MoeA_N"/>
    <property type="match status" value="1"/>
</dbReference>
<dbReference type="Gene3D" id="3.90.105.10">
    <property type="entry name" value="Molybdopterin biosynthesis moea protein, domain 2"/>
    <property type="match status" value="1"/>
</dbReference>
<evidence type="ECO:0000259" key="14">
    <source>
        <dbReference type="SMART" id="SM00852"/>
    </source>
</evidence>